<dbReference type="EMBL" id="CP086136">
    <property type="protein sequence ID" value="UEM10832.1"/>
    <property type="molecule type" value="Genomic_DNA"/>
</dbReference>
<reference evidence="2" key="1">
    <citation type="submission" date="2021-03" db="EMBL/GenBank/DDBJ databases">
        <title>Whole Genome Sequence of Bradyrhizobium sp. Strain 144S4.</title>
        <authorList>
            <person name="Bromfield E.S.P."/>
            <person name="Cloutier S."/>
        </authorList>
    </citation>
    <scope>NUCLEOTIDE SEQUENCE [LARGE SCALE GENOMIC DNA]</scope>
    <source>
        <strain evidence="2">144S4</strain>
    </source>
</reference>
<sequence length="157" mass="16611">MLRMVSLGLLILLGVGFLVSMELRNPARSTVAVVQPLAETTVGISDSHGALAKADRLEIAAASSETPAQPSLVEERISPSEGMGIDSSDPPKVIDHHRHHPKSKKVAAALPKSKSKEPEIKRTTISGRSKAAGDTEPCRLSAFGGLRKALNSIDCEI</sequence>
<evidence type="ECO:0000313" key="2">
    <source>
        <dbReference type="EMBL" id="MBO1867283.1"/>
    </source>
</evidence>
<dbReference type="KEGG" id="bban:J4G43_040420"/>
<proteinExistence type="predicted"/>
<feature type="compositionally biased region" description="Basic residues" evidence="1">
    <location>
        <begin position="95"/>
        <end position="105"/>
    </location>
</feature>
<dbReference type="AlphaFoldDB" id="A0A939MDK7"/>
<protein>
    <submittedName>
        <fullName evidence="2">Uncharacterized protein</fullName>
    </submittedName>
</protein>
<accession>A0A939MDK7</accession>
<feature type="region of interest" description="Disordered" evidence="1">
    <location>
        <begin position="62"/>
        <end position="136"/>
    </location>
</feature>
<name>A0A939MDK7_9BRAD</name>
<gene>
    <name evidence="3" type="ORF">J4G43_040420</name>
    <name evidence="2" type="ORF">J4G43_42285</name>
</gene>
<evidence type="ECO:0000313" key="3">
    <source>
        <dbReference type="EMBL" id="UEM10832.1"/>
    </source>
</evidence>
<organism evidence="2">
    <name type="scientific">Bradyrhizobium barranii subsp. barranii</name>
    <dbReference type="NCBI Taxonomy" id="2823807"/>
    <lineage>
        <taxon>Bacteria</taxon>
        <taxon>Pseudomonadati</taxon>
        <taxon>Pseudomonadota</taxon>
        <taxon>Alphaproteobacteria</taxon>
        <taxon>Hyphomicrobiales</taxon>
        <taxon>Nitrobacteraceae</taxon>
        <taxon>Bradyrhizobium</taxon>
        <taxon>Bradyrhizobium barranii</taxon>
    </lineage>
</organism>
<dbReference type="EMBL" id="JAGEMI010000001">
    <property type="protein sequence ID" value="MBO1867283.1"/>
    <property type="molecule type" value="Genomic_DNA"/>
</dbReference>
<reference evidence="3 4" key="2">
    <citation type="journal article" date="2022" name="Int. J. Syst. Evol. Microbiol.">
        <title>Strains of Bradyrhizobium barranii sp. nov. associated with legumes native to Canada are symbionts of soybeans and belong to different subspecies (subsp. barranii subsp. nov. and subsp. apii subsp. nov.) and symbiovars (sv. glycinearum and sv. septentrionale).</title>
        <authorList>
            <person name="Bromfield E.S.P."/>
            <person name="Cloutier S."/>
            <person name="Wasai-Hara S."/>
            <person name="Minamisawa K."/>
        </authorList>
    </citation>
    <scope>NUCLEOTIDE SEQUENCE [LARGE SCALE GENOMIC DNA]</scope>
    <source>
        <strain evidence="3 4">144S4</strain>
    </source>
</reference>
<evidence type="ECO:0000256" key="1">
    <source>
        <dbReference type="SAM" id="MobiDB-lite"/>
    </source>
</evidence>
<evidence type="ECO:0000313" key="4">
    <source>
        <dbReference type="Proteomes" id="UP000664702"/>
    </source>
</evidence>
<dbReference type="RefSeq" id="WP_208088278.1">
    <property type="nucleotide sequence ID" value="NZ_CP086136.1"/>
</dbReference>
<dbReference type="Proteomes" id="UP000664702">
    <property type="component" value="Chromosome"/>
</dbReference>